<dbReference type="Proteomes" id="UP000011755">
    <property type="component" value="Unassembled WGS sequence"/>
</dbReference>
<sequence length="489" mass="57770">MSNQYIVDLNSRHPPPSLNFAHLLQVQQQSTCRIKMQQPQHHKTTSSSQFNQPIKTIRRPLPPLPTQESKTRSTETYSSEVDNLDSIPVTKYTESYNQKQVETQEETLKQIEILYKEKKRLETENERLKQEQEQLKEVKDKKKKDNKKEKKKKSVKIKESPIISTTHSKVVESYHNCIQCQPINRKTKSTSCIPLQPSRNQKRVKEQEMKRDDILFFDKLKEELKESANKMNKIDSLIKEQAIHCVVHRLRAVEQMLVLLKTRRLNGNILNDCKVIIEDGWQNYIIMSEESTMYLGRAMMVVYEKCINNKEIMEEYFKCLQGTIISEEEIMLCEMCINNEGLKCVRNNGIKEYEESKKKINYLEELNQTCGGNWDVNLNRGVFGWGRKVMKKEKIKGYIGEWKEMELVLTNDLMIITYQKQIEYISLYVDYNITEYNIDDDVYQIEDKEQGIYYIKDIELKGLKEDINSYLRITDDVYQFPATPNDIFN</sequence>
<feature type="region of interest" description="Disordered" evidence="1">
    <location>
        <begin position="132"/>
        <end position="159"/>
    </location>
</feature>
<feature type="region of interest" description="Disordered" evidence="1">
    <location>
        <begin position="37"/>
        <end position="80"/>
    </location>
</feature>
<feature type="compositionally biased region" description="Polar residues" evidence="1">
    <location>
        <begin position="45"/>
        <end position="54"/>
    </location>
</feature>
<accession>M2S8M6</accession>
<reference evidence="2 3" key="1">
    <citation type="submission" date="2013-02" db="EMBL/GenBank/DDBJ databases">
        <authorList>
            <person name="Hannick L."/>
            <person name="Zafar N."/>
            <person name="Lorenzi H."/>
            <person name="Ali I.A."/>
            <person name="Petri W.P."/>
            <person name="Caler E."/>
        </authorList>
    </citation>
    <scope>NUCLEOTIDE SEQUENCE [LARGE SCALE GENOMIC DNA]</scope>
    <source>
        <strain evidence="2 3">KU27</strain>
    </source>
</reference>
<feature type="compositionally biased region" description="Basic residues" evidence="1">
    <location>
        <begin position="141"/>
        <end position="155"/>
    </location>
</feature>
<evidence type="ECO:0000313" key="2">
    <source>
        <dbReference type="EMBL" id="EMD47621.1"/>
    </source>
</evidence>
<gene>
    <name evidence="2" type="ORF">EHI5A_117860</name>
</gene>
<dbReference type="OrthoDB" id="10320707at2759"/>
<protein>
    <submittedName>
        <fullName evidence="2">Uncharacterized protein</fullName>
    </submittedName>
</protein>
<dbReference type="VEuPathDB" id="AmoebaDB:EHI5A_117860"/>
<organism evidence="2 3">
    <name type="scientific">Entamoeba histolytica KU27</name>
    <dbReference type="NCBI Taxonomy" id="885311"/>
    <lineage>
        <taxon>Eukaryota</taxon>
        <taxon>Amoebozoa</taxon>
        <taxon>Evosea</taxon>
        <taxon>Archamoebae</taxon>
        <taxon>Mastigamoebida</taxon>
        <taxon>Entamoebidae</taxon>
        <taxon>Entamoeba</taxon>
    </lineage>
</organism>
<dbReference type="AlphaFoldDB" id="M2S8M6"/>
<dbReference type="EMBL" id="KB444261">
    <property type="protein sequence ID" value="EMD47621.1"/>
    <property type="molecule type" value="Genomic_DNA"/>
</dbReference>
<evidence type="ECO:0000313" key="3">
    <source>
        <dbReference type="Proteomes" id="UP000011755"/>
    </source>
</evidence>
<name>M2S8M6_ENTHI</name>
<evidence type="ECO:0000256" key="1">
    <source>
        <dbReference type="SAM" id="MobiDB-lite"/>
    </source>
</evidence>
<proteinExistence type="predicted"/>